<dbReference type="EMBL" id="VJMJ01000153">
    <property type="protein sequence ID" value="KAF0730622.1"/>
    <property type="molecule type" value="Genomic_DNA"/>
</dbReference>
<evidence type="ECO:0000313" key="2">
    <source>
        <dbReference type="EMBL" id="KAF0730622.1"/>
    </source>
</evidence>
<name>A0A6G0WT57_9STRA</name>
<comment type="caution">
    <text evidence="2">The sequence shown here is derived from an EMBL/GenBank/DDBJ whole genome shotgun (WGS) entry which is preliminary data.</text>
</comment>
<dbReference type="VEuPathDB" id="FungiDB:AeMF1_009654"/>
<dbReference type="Proteomes" id="UP000481153">
    <property type="component" value="Unassembled WGS sequence"/>
</dbReference>
<proteinExistence type="predicted"/>
<organism evidence="2 3">
    <name type="scientific">Aphanomyces euteiches</name>
    <dbReference type="NCBI Taxonomy" id="100861"/>
    <lineage>
        <taxon>Eukaryota</taxon>
        <taxon>Sar</taxon>
        <taxon>Stramenopiles</taxon>
        <taxon>Oomycota</taxon>
        <taxon>Saprolegniomycetes</taxon>
        <taxon>Saprolegniales</taxon>
        <taxon>Verrucalvaceae</taxon>
        <taxon>Aphanomyces</taxon>
    </lineage>
</organism>
<gene>
    <name evidence="2" type="ORF">Ae201684_012041</name>
</gene>
<accession>A0A6G0WT57</accession>
<protein>
    <submittedName>
        <fullName evidence="2">Uncharacterized protein</fullName>
    </submittedName>
</protein>
<reference evidence="2 3" key="1">
    <citation type="submission" date="2019-07" db="EMBL/GenBank/DDBJ databases">
        <title>Genomics analysis of Aphanomyces spp. identifies a new class of oomycete effector associated with host adaptation.</title>
        <authorList>
            <person name="Gaulin E."/>
        </authorList>
    </citation>
    <scope>NUCLEOTIDE SEQUENCE [LARGE SCALE GENOMIC DNA]</scope>
    <source>
        <strain evidence="2 3">ATCC 201684</strain>
    </source>
</reference>
<evidence type="ECO:0000256" key="1">
    <source>
        <dbReference type="SAM" id="MobiDB-lite"/>
    </source>
</evidence>
<sequence length="156" mass="17718">MTTMPAASCNQPDNFHTSLLESAMPTWLIDSTDSLAFSLVPSPDEKCCYRTGKCLNVRAFKRNGKRHKLCDFHREKANLNQLKLDRKKRQHRSGSDDDMVALSSPKKQKTASIEMPMPLHEAPLALAWDELDFFCTAMTPSQQYAFLDKVQLEVLV</sequence>
<dbReference type="AlphaFoldDB" id="A0A6G0WT57"/>
<keyword evidence="3" id="KW-1185">Reference proteome</keyword>
<feature type="region of interest" description="Disordered" evidence="1">
    <location>
        <begin position="85"/>
        <end position="111"/>
    </location>
</feature>
<evidence type="ECO:0000313" key="3">
    <source>
        <dbReference type="Proteomes" id="UP000481153"/>
    </source>
</evidence>